<gene>
    <name evidence="2" type="ORF">GCM10022388_03130</name>
</gene>
<keyword evidence="3" id="KW-1185">Reference proteome</keyword>
<dbReference type="EMBL" id="BAABCS010000003">
    <property type="protein sequence ID" value="GAA4041803.1"/>
    <property type="molecule type" value="Genomic_DNA"/>
</dbReference>
<feature type="compositionally biased region" description="Basic and acidic residues" evidence="1">
    <location>
        <begin position="1"/>
        <end position="18"/>
    </location>
</feature>
<feature type="compositionally biased region" description="Basic and acidic residues" evidence="1">
    <location>
        <begin position="109"/>
        <end position="119"/>
    </location>
</feature>
<feature type="compositionally biased region" description="Acidic residues" evidence="1">
    <location>
        <begin position="70"/>
        <end position="80"/>
    </location>
</feature>
<feature type="region of interest" description="Disordered" evidence="1">
    <location>
        <begin position="63"/>
        <end position="119"/>
    </location>
</feature>
<sequence length="119" mass="13755">MENSKDKKQDSGPNEAKEQLNSFPDYPQYPEKEDIYNKFDKESDIDPEDITLNKSVIEIDNTNEFNSKDFDEDQTGEDLDIPGSELDDHLENIGSEDEENNYYSIGGDNHNDLEENKEE</sequence>
<dbReference type="Proteomes" id="UP001500426">
    <property type="component" value="Unassembled WGS sequence"/>
</dbReference>
<evidence type="ECO:0008006" key="4">
    <source>
        <dbReference type="Google" id="ProtNLM"/>
    </source>
</evidence>
<name>A0ABP7UEN9_9FLAO</name>
<protein>
    <recommendedName>
        <fullName evidence="4">DNA primase</fullName>
    </recommendedName>
</protein>
<feature type="region of interest" description="Disordered" evidence="1">
    <location>
        <begin position="1"/>
        <end position="33"/>
    </location>
</feature>
<proteinExistence type="predicted"/>
<dbReference type="RefSeq" id="WP_345089666.1">
    <property type="nucleotide sequence ID" value="NZ_BAABCS010000003.1"/>
</dbReference>
<evidence type="ECO:0000256" key="1">
    <source>
        <dbReference type="SAM" id="MobiDB-lite"/>
    </source>
</evidence>
<organism evidence="2 3">
    <name type="scientific">Flavobacterium chungnamense</name>
    <dbReference type="NCBI Taxonomy" id="706182"/>
    <lineage>
        <taxon>Bacteria</taxon>
        <taxon>Pseudomonadati</taxon>
        <taxon>Bacteroidota</taxon>
        <taxon>Flavobacteriia</taxon>
        <taxon>Flavobacteriales</taxon>
        <taxon>Flavobacteriaceae</taxon>
        <taxon>Flavobacterium</taxon>
    </lineage>
</organism>
<comment type="caution">
    <text evidence="2">The sequence shown here is derived from an EMBL/GenBank/DDBJ whole genome shotgun (WGS) entry which is preliminary data.</text>
</comment>
<accession>A0ABP7UEN9</accession>
<evidence type="ECO:0000313" key="2">
    <source>
        <dbReference type="EMBL" id="GAA4041803.1"/>
    </source>
</evidence>
<reference evidence="3" key="1">
    <citation type="journal article" date="2019" name="Int. J. Syst. Evol. Microbiol.">
        <title>The Global Catalogue of Microorganisms (GCM) 10K type strain sequencing project: providing services to taxonomists for standard genome sequencing and annotation.</title>
        <authorList>
            <consortium name="The Broad Institute Genomics Platform"/>
            <consortium name="The Broad Institute Genome Sequencing Center for Infectious Disease"/>
            <person name="Wu L."/>
            <person name="Ma J."/>
        </authorList>
    </citation>
    <scope>NUCLEOTIDE SEQUENCE [LARGE SCALE GENOMIC DNA]</scope>
    <source>
        <strain evidence="3">JCM 17068</strain>
    </source>
</reference>
<evidence type="ECO:0000313" key="3">
    <source>
        <dbReference type="Proteomes" id="UP001500426"/>
    </source>
</evidence>